<dbReference type="EMBL" id="PCVY01000040">
    <property type="protein sequence ID" value="PIQ86570.1"/>
    <property type="molecule type" value="Genomic_DNA"/>
</dbReference>
<evidence type="ECO:0000313" key="3">
    <source>
        <dbReference type="Proteomes" id="UP000230859"/>
    </source>
</evidence>
<feature type="compositionally biased region" description="Basic residues" evidence="1">
    <location>
        <begin position="297"/>
        <end position="311"/>
    </location>
</feature>
<dbReference type="Proteomes" id="UP000230859">
    <property type="component" value="Unassembled WGS sequence"/>
</dbReference>
<sequence>MKQATSLVSTSVMILFLGIINPLQARAEENESKRQEFHEDYLDHYTKGWFTQASGEDGNLTLAELEAAGKVGPEEGLDTVRFKRADKNNDGIVTIQEAKAEKALEIARHGDIEKYFKNHPRLSKDILKYPEAAEYLAQHPKLADLAKEHPDLAERLADHPQAAKYLAERKDLAKFLHNHPNTAKKLANNPNAAEYLAKHENVTDFLKEHPGLHDDLVKSDRARQMLENNPRAVPYLAKHKVAREKAQQARSEWKDLSNKERLATKKHINRKMGPEGKEKWANATQKQRKNFAEKNYSKAKQKAIKAKKNRG</sequence>
<name>A0A2H0LQ63_9BACT</name>
<proteinExistence type="predicted"/>
<dbReference type="AlphaFoldDB" id="A0A2H0LQ63"/>
<comment type="caution">
    <text evidence="2">The sequence shown here is derived from an EMBL/GenBank/DDBJ whole genome shotgun (WGS) entry which is preliminary data.</text>
</comment>
<evidence type="ECO:0000313" key="2">
    <source>
        <dbReference type="EMBL" id="PIQ86570.1"/>
    </source>
</evidence>
<evidence type="ECO:0000256" key="1">
    <source>
        <dbReference type="SAM" id="MobiDB-lite"/>
    </source>
</evidence>
<reference evidence="2 3" key="1">
    <citation type="submission" date="2017-09" db="EMBL/GenBank/DDBJ databases">
        <title>Depth-based differentiation of microbial function through sediment-hosted aquifers and enrichment of novel symbionts in the deep terrestrial subsurface.</title>
        <authorList>
            <person name="Probst A.J."/>
            <person name="Ladd B."/>
            <person name="Jarett J.K."/>
            <person name="Geller-Mcgrath D.E."/>
            <person name="Sieber C.M."/>
            <person name="Emerson J.B."/>
            <person name="Anantharaman K."/>
            <person name="Thomas B.C."/>
            <person name="Malmstrom R."/>
            <person name="Stieglmeier M."/>
            <person name="Klingl A."/>
            <person name="Woyke T."/>
            <person name="Ryan C.M."/>
            <person name="Banfield J.F."/>
        </authorList>
    </citation>
    <scope>NUCLEOTIDE SEQUENCE [LARGE SCALE GENOMIC DNA]</scope>
    <source>
        <strain evidence="2">CG11_big_fil_rev_8_21_14_0_20_45_26</strain>
    </source>
</reference>
<organism evidence="2 3">
    <name type="scientific">Candidatus Abzuiibacterium crystallinum</name>
    <dbReference type="NCBI Taxonomy" id="1974748"/>
    <lineage>
        <taxon>Bacteria</taxon>
        <taxon>Pseudomonadati</taxon>
        <taxon>Candidatus Omnitrophota</taxon>
        <taxon>Candidatus Abzuiibacterium</taxon>
    </lineage>
</organism>
<accession>A0A2H0LQ63</accession>
<gene>
    <name evidence="2" type="ORF">COV74_04115</name>
</gene>
<evidence type="ECO:0008006" key="4">
    <source>
        <dbReference type="Google" id="ProtNLM"/>
    </source>
</evidence>
<feature type="region of interest" description="Disordered" evidence="1">
    <location>
        <begin position="265"/>
        <end position="311"/>
    </location>
</feature>
<protein>
    <recommendedName>
        <fullName evidence="4">EF-hand domain-containing protein</fullName>
    </recommendedName>
</protein>